<feature type="transmembrane region" description="Helical" evidence="7">
    <location>
        <begin position="167"/>
        <end position="190"/>
    </location>
</feature>
<feature type="transmembrane region" description="Helical" evidence="7">
    <location>
        <begin position="304"/>
        <end position="330"/>
    </location>
</feature>
<protein>
    <submittedName>
        <fullName evidence="9">MFS transporter</fullName>
    </submittedName>
</protein>
<evidence type="ECO:0000256" key="2">
    <source>
        <dbReference type="ARBA" id="ARBA00022448"/>
    </source>
</evidence>
<comment type="subcellular location">
    <subcellularLocation>
        <location evidence="1">Cell membrane</location>
        <topology evidence="1">Multi-pass membrane protein</topology>
    </subcellularLocation>
</comment>
<reference evidence="9 10" key="1">
    <citation type="submission" date="2024-09" db="EMBL/GenBank/DDBJ databases">
        <authorList>
            <person name="Sun Q."/>
            <person name="Mori K."/>
        </authorList>
    </citation>
    <scope>NUCLEOTIDE SEQUENCE [LARGE SCALE GENOMIC DNA]</scope>
    <source>
        <strain evidence="9 10">JCM 6917</strain>
    </source>
</reference>
<evidence type="ECO:0000256" key="6">
    <source>
        <dbReference type="ARBA" id="ARBA00023136"/>
    </source>
</evidence>
<keyword evidence="6 7" id="KW-0472">Membrane</keyword>
<feature type="transmembrane region" description="Helical" evidence="7">
    <location>
        <begin position="252"/>
        <end position="271"/>
    </location>
</feature>
<keyword evidence="2" id="KW-0813">Transport</keyword>
<keyword evidence="4 7" id="KW-0812">Transmembrane</keyword>
<feature type="domain" description="Major facilitator superfamily (MFS) profile" evidence="8">
    <location>
        <begin position="4"/>
        <end position="392"/>
    </location>
</feature>
<keyword evidence="3" id="KW-1003">Cell membrane</keyword>
<evidence type="ECO:0000259" key="8">
    <source>
        <dbReference type="PROSITE" id="PS50850"/>
    </source>
</evidence>
<dbReference type="InterPro" id="IPR036259">
    <property type="entry name" value="MFS_trans_sf"/>
</dbReference>
<proteinExistence type="predicted"/>
<evidence type="ECO:0000256" key="3">
    <source>
        <dbReference type="ARBA" id="ARBA00022475"/>
    </source>
</evidence>
<dbReference type="PROSITE" id="PS50850">
    <property type="entry name" value="MFS"/>
    <property type="match status" value="1"/>
</dbReference>
<organism evidence="9 10">
    <name type="scientific">Streptomyces cinereospinus</name>
    <dbReference type="NCBI Taxonomy" id="285561"/>
    <lineage>
        <taxon>Bacteria</taxon>
        <taxon>Bacillati</taxon>
        <taxon>Actinomycetota</taxon>
        <taxon>Actinomycetes</taxon>
        <taxon>Kitasatosporales</taxon>
        <taxon>Streptomycetaceae</taxon>
        <taxon>Streptomyces</taxon>
    </lineage>
</organism>
<evidence type="ECO:0000256" key="1">
    <source>
        <dbReference type="ARBA" id="ARBA00004651"/>
    </source>
</evidence>
<dbReference type="SUPFAM" id="SSF103473">
    <property type="entry name" value="MFS general substrate transporter"/>
    <property type="match status" value="1"/>
</dbReference>
<feature type="transmembrane region" description="Helical" evidence="7">
    <location>
        <begin position="342"/>
        <end position="362"/>
    </location>
</feature>
<feature type="transmembrane region" description="Helical" evidence="7">
    <location>
        <begin position="76"/>
        <end position="96"/>
    </location>
</feature>
<evidence type="ECO:0000256" key="4">
    <source>
        <dbReference type="ARBA" id="ARBA00022692"/>
    </source>
</evidence>
<dbReference type="RefSeq" id="WP_381343999.1">
    <property type="nucleotide sequence ID" value="NZ_JBHMCY010000011.1"/>
</dbReference>
<dbReference type="Proteomes" id="UP001589709">
    <property type="component" value="Unassembled WGS sequence"/>
</dbReference>
<evidence type="ECO:0000313" key="10">
    <source>
        <dbReference type="Proteomes" id="UP001589709"/>
    </source>
</evidence>
<dbReference type="PANTHER" id="PTHR23517">
    <property type="entry name" value="RESISTANCE PROTEIN MDTM, PUTATIVE-RELATED-RELATED"/>
    <property type="match status" value="1"/>
</dbReference>
<evidence type="ECO:0000256" key="7">
    <source>
        <dbReference type="SAM" id="Phobius"/>
    </source>
</evidence>
<name>A0ABV5MXI8_9ACTN</name>
<sequence>MRKLTTVARLAGLPKSFWIVFAGQFVNRIGNMVVPFLVLYLGQQGMSAGDAGLVLGAVGAGGLASQPLGGSLTDRFGPRLVLVGGLSASAASIALLGCARGLPAILAAAVLVGVVADVYRPAAAAVVARVVSPADRPRAYSLIYWAVNLGVALGGLIAGILTSHGYWTLFLVQSLTTAAFAVVTAALLPADRPAPRRTRSGGDAPGAGALRDRLLLALTALNLVNGVVAAQITVGLPLAIRDDGLGAGAYGAVFLVSGVIIGVTQPLLSAWLERYDRLVVLSVSWLVFGLGIAATALADTWPEYLVTVCVWTLGEIGAASFVGSLVADLAPEHAQGRYQATFGWSYSAAQFVGPPAGAHLYASLGPGALWWSCAGLGVAGLVAGLALVAPLRRRLRPVPQPITLEKVG</sequence>
<evidence type="ECO:0000256" key="5">
    <source>
        <dbReference type="ARBA" id="ARBA00022989"/>
    </source>
</evidence>
<feature type="transmembrane region" description="Helical" evidence="7">
    <location>
        <begin position="278"/>
        <end position="298"/>
    </location>
</feature>
<evidence type="ECO:0000313" key="9">
    <source>
        <dbReference type="EMBL" id="MFB9462717.1"/>
    </source>
</evidence>
<dbReference type="Gene3D" id="1.20.1250.20">
    <property type="entry name" value="MFS general substrate transporter like domains"/>
    <property type="match status" value="2"/>
</dbReference>
<dbReference type="Pfam" id="PF07690">
    <property type="entry name" value="MFS_1"/>
    <property type="match status" value="1"/>
</dbReference>
<dbReference type="PANTHER" id="PTHR23517:SF2">
    <property type="entry name" value="MULTIDRUG RESISTANCE PROTEIN MDTH"/>
    <property type="match status" value="1"/>
</dbReference>
<dbReference type="InterPro" id="IPR011701">
    <property type="entry name" value="MFS"/>
</dbReference>
<feature type="transmembrane region" description="Helical" evidence="7">
    <location>
        <begin position="46"/>
        <end position="64"/>
    </location>
</feature>
<accession>A0ABV5MXI8</accession>
<dbReference type="InterPro" id="IPR050171">
    <property type="entry name" value="MFS_Transporters"/>
</dbReference>
<comment type="caution">
    <text evidence="9">The sequence shown here is derived from an EMBL/GenBank/DDBJ whole genome shotgun (WGS) entry which is preliminary data.</text>
</comment>
<feature type="transmembrane region" description="Helical" evidence="7">
    <location>
        <begin position="214"/>
        <end position="240"/>
    </location>
</feature>
<gene>
    <name evidence="9" type="ORF">ACFF45_08320</name>
</gene>
<keyword evidence="10" id="KW-1185">Reference proteome</keyword>
<dbReference type="InterPro" id="IPR020846">
    <property type="entry name" value="MFS_dom"/>
</dbReference>
<feature type="transmembrane region" description="Helical" evidence="7">
    <location>
        <begin position="368"/>
        <end position="389"/>
    </location>
</feature>
<keyword evidence="5 7" id="KW-1133">Transmembrane helix</keyword>
<feature type="transmembrane region" description="Helical" evidence="7">
    <location>
        <begin position="102"/>
        <end position="119"/>
    </location>
</feature>
<dbReference type="EMBL" id="JBHMCY010000011">
    <property type="protein sequence ID" value="MFB9462717.1"/>
    <property type="molecule type" value="Genomic_DNA"/>
</dbReference>
<feature type="transmembrane region" description="Helical" evidence="7">
    <location>
        <begin position="139"/>
        <end position="161"/>
    </location>
</feature>